<organism evidence="5 6">
    <name type="scientific">Puccinia graminis f. sp. tritici</name>
    <dbReference type="NCBI Taxonomy" id="56615"/>
    <lineage>
        <taxon>Eukaryota</taxon>
        <taxon>Fungi</taxon>
        <taxon>Dikarya</taxon>
        <taxon>Basidiomycota</taxon>
        <taxon>Pucciniomycotina</taxon>
        <taxon>Pucciniomycetes</taxon>
        <taxon>Pucciniales</taxon>
        <taxon>Pucciniaceae</taxon>
        <taxon>Puccinia</taxon>
    </lineage>
</organism>
<sequence length="145" mass="16445">MELSATIKDEKRPQIATGVSCFATSTQSMPEEYEELVSVYSDEYGVRGVCKLADGAVQQAADGKPHVGSRKQKPRRPRRRRKTYSSSDDFYAVQKAKRQGLALVQFFGELYKLNLLTERIMQECIKKLLSILIHLERKKSKCSVA</sequence>
<protein>
    <submittedName>
        <fullName evidence="5">Uncharacterized protein</fullName>
    </submittedName>
</protein>
<accession>A0A5B0RA31</accession>
<keyword evidence="3" id="KW-0648">Protein biosynthesis</keyword>
<evidence type="ECO:0000256" key="4">
    <source>
        <dbReference type="SAM" id="MobiDB-lite"/>
    </source>
</evidence>
<name>A0A5B0RA31_PUCGR</name>
<dbReference type="PANTHER" id="PTHR23253">
    <property type="entry name" value="EUKARYOTIC TRANSLATION INITIATION FACTOR 4 GAMMA"/>
    <property type="match status" value="1"/>
</dbReference>
<evidence type="ECO:0000256" key="2">
    <source>
        <dbReference type="ARBA" id="ARBA00022540"/>
    </source>
</evidence>
<dbReference type="Proteomes" id="UP000325313">
    <property type="component" value="Unassembled WGS sequence"/>
</dbReference>
<dbReference type="EMBL" id="VDEP01000228">
    <property type="protein sequence ID" value="KAA1122596.1"/>
    <property type="molecule type" value="Genomic_DNA"/>
</dbReference>
<comment type="caution">
    <text evidence="5">The sequence shown here is derived from an EMBL/GenBank/DDBJ whole genome shotgun (WGS) entry which is preliminary data.</text>
</comment>
<feature type="region of interest" description="Disordered" evidence="4">
    <location>
        <begin position="60"/>
        <end position="87"/>
    </location>
</feature>
<evidence type="ECO:0000313" key="5">
    <source>
        <dbReference type="EMBL" id="KAA1122596.1"/>
    </source>
</evidence>
<dbReference type="GO" id="GO:0003729">
    <property type="term" value="F:mRNA binding"/>
    <property type="evidence" value="ECO:0007669"/>
    <property type="project" value="TreeGrafter"/>
</dbReference>
<evidence type="ECO:0000256" key="1">
    <source>
        <dbReference type="ARBA" id="ARBA00005775"/>
    </source>
</evidence>
<dbReference type="PANTHER" id="PTHR23253:SF9">
    <property type="entry name" value="EUKARYOTIC TRANSLATION INITIATION FACTOR 4 GAMMA 2"/>
    <property type="match status" value="1"/>
</dbReference>
<dbReference type="GO" id="GO:0003743">
    <property type="term" value="F:translation initiation factor activity"/>
    <property type="evidence" value="ECO:0007669"/>
    <property type="project" value="UniProtKB-KW"/>
</dbReference>
<dbReference type="InterPro" id="IPR016024">
    <property type="entry name" value="ARM-type_fold"/>
</dbReference>
<dbReference type="SUPFAM" id="SSF48371">
    <property type="entry name" value="ARM repeat"/>
    <property type="match status" value="1"/>
</dbReference>
<dbReference type="GO" id="GO:0016281">
    <property type="term" value="C:eukaryotic translation initiation factor 4F complex"/>
    <property type="evidence" value="ECO:0007669"/>
    <property type="project" value="TreeGrafter"/>
</dbReference>
<dbReference type="AlphaFoldDB" id="A0A5B0RA31"/>
<evidence type="ECO:0000313" key="6">
    <source>
        <dbReference type="Proteomes" id="UP000325313"/>
    </source>
</evidence>
<dbReference type="Gene3D" id="1.25.40.180">
    <property type="match status" value="1"/>
</dbReference>
<comment type="similarity">
    <text evidence="1">Belongs to the eukaryotic initiation factor 4G family.</text>
</comment>
<reference evidence="5 6" key="1">
    <citation type="submission" date="2019-05" db="EMBL/GenBank/DDBJ databases">
        <title>Emergence of the Ug99 lineage of the wheat stem rust pathogen through somatic hybridization.</title>
        <authorList>
            <person name="Li F."/>
            <person name="Upadhyaya N.M."/>
            <person name="Sperschneider J."/>
            <person name="Matny O."/>
            <person name="Nguyen-Phuc H."/>
            <person name="Mago R."/>
            <person name="Raley C."/>
            <person name="Miller M.E."/>
            <person name="Silverstein K.A.T."/>
            <person name="Henningsen E."/>
            <person name="Hirsch C.D."/>
            <person name="Visser B."/>
            <person name="Pretorius Z.A."/>
            <person name="Steffenson B.J."/>
            <person name="Schwessinger B."/>
            <person name="Dodds P.N."/>
            <person name="Figueroa M."/>
        </authorList>
    </citation>
    <scope>NUCLEOTIDE SEQUENCE [LARGE SCALE GENOMIC DNA]</scope>
    <source>
        <strain evidence="5 6">Ug99</strain>
    </source>
</reference>
<gene>
    <name evidence="5" type="ORF">PGTUg99_000268</name>
</gene>
<keyword evidence="2" id="KW-0396">Initiation factor</keyword>
<proteinExistence type="inferred from homology"/>
<evidence type="ECO:0000256" key="3">
    <source>
        <dbReference type="ARBA" id="ARBA00022917"/>
    </source>
</evidence>
<feature type="compositionally biased region" description="Basic residues" evidence="4">
    <location>
        <begin position="67"/>
        <end position="83"/>
    </location>
</feature>